<feature type="domain" description="Stealth protein CR1 conserved region 1" evidence="5">
    <location>
        <begin position="57"/>
        <end position="74"/>
    </location>
</feature>
<comment type="similarity">
    <text evidence="1">Belongs to the stealth family.</text>
</comment>
<name>A0A375J3Y1_9BURK</name>
<dbReference type="AlphaFoldDB" id="A0A375J3Y1"/>
<dbReference type="GO" id="GO:0016772">
    <property type="term" value="F:transferase activity, transferring phosphorus-containing groups"/>
    <property type="evidence" value="ECO:0007669"/>
    <property type="project" value="InterPro"/>
</dbReference>
<dbReference type="InterPro" id="IPR047141">
    <property type="entry name" value="Stealth"/>
</dbReference>
<dbReference type="Pfam" id="PF17101">
    <property type="entry name" value="Stealth_CR1"/>
    <property type="match status" value="1"/>
</dbReference>
<protein>
    <submittedName>
        <fullName evidence="6">Capsular polysaccharide phosphotransferase LcbA</fullName>
        <ecNumber evidence="6">2.7.-.-</ecNumber>
    </submittedName>
</protein>
<evidence type="ECO:0000259" key="4">
    <source>
        <dbReference type="Pfam" id="PF11380"/>
    </source>
</evidence>
<accession>A0A375J3Y1</accession>
<evidence type="ECO:0000259" key="5">
    <source>
        <dbReference type="Pfam" id="PF17101"/>
    </source>
</evidence>
<dbReference type="EMBL" id="OVTA01000035">
    <property type="protein sequence ID" value="SPR99898.1"/>
    <property type="molecule type" value="Genomic_DNA"/>
</dbReference>
<evidence type="ECO:0000313" key="6">
    <source>
        <dbReference type="EMBL" id="SPR99898.1"/>
    </source>
</evidence>
<dbReference type="Pfam" id="PF11380">
    <property type="entry name" value="Stealth_CR2"/>
    <property type="match status" value="1"/>
</dbReference>
<organism evidence="6 7">
    <name type="scientific">Cupriavidus taiwanensis</name>
    <dbReference type="NCBI Taxonomy" id="164546"/>
    <lineage>
        <taxon>Bacteria</taxon>
        <taxon>Pseudomonadati</taxon>
        <taxon>Pseudomonadota</taxon>
        <taxon>Betaproteobacteria</taxon>
        <taxon>Burkholderiales</taxon>
        <taxon>Burkholderiaceae</taxon>
        <taxon>Cupriavidus</taxon>
    </lineage>
</organism>
<sequence>MRKLKKLVRSPGLFFRDYLIKRYPISLNEMGCSIADEAILIAHDLDLANLEASEHAPIDIVFTWVDSSDPKWIRDFNCAKEFANHAHIGPYATNAARFANHDELRFALHGVLKFLPWINNVYVVTAGQRPSWFNDHPKVTFVNHESLIPDQYLPTFNSHVIEAHLHRIPGLAEQFVYFNDDVFVARPLPKNHFFRSNGIASIFLGKKSLSGMRSRGANTPTLTASENSLKLLARRYSHFIDTPLIHTYIPLRKTAFNLAWDLYEVEIKSFLCNKFRGESDLNLASFLVPWLAYLEGMAVPTRDICYYFNIRSPSARMFYRTLVGSSNHHAPHSFCANDFRADNSDRVDYKEQLLSMLAKYYFR</sequence>
<dbReference type="GO" id="GO:0000271">
    <property type="term" value="P:polysaccharide biosynthetic process"/>
    <property type="evidence" value="ECO:0007669"/>
    <property type="project" value="UniProtKB-KW"/>
</dbReference>
<dbReference type="PANTHER" id="PTHR24045:SF0">
    <property type="entry name" value="N-ACETYLGLUCOSAMINE-1-PHOSPHOTRANSFERASE SUBUNITS ALPHA_BETA"/>
    <property type="match status" value="1"/>
</dbReference>
<reference evidence="6 7" key="1">
    <citation type="submission" date="2018-01" db="EMBL/GenBank/DDBJ databases">
        <authorList>
            <person name="Gaut B.S."/>
            <person name="Morton B.R."/>
            <person name="Clegg M.T."/>
            <person name="Duvall M.R."/>
        </authorList>
    </citation>
    <scope>NUCLEOTIDE SEQUENCE [LARGE SCALE GENOMIC DNA]</scope>
    <source>
        <strain evidence="6">Cupriavidus taiwanensis cmp 52</strain>
    </source>
</reference>
<dbReference type="InterPro" id="IPR031358">
    <property type="entry name" value="Stealth_CR1"/>
</dbReference>
<dbReference type="InterPro" id="IPR021520">
    <property type="entry name" value="Stealth_CR2"/>
</dbReference>
<dbReference type="PANTHER" id="PTHR24045">
    <property type="match status" value="1"/>
</dbReference>
<gene>
    <name evidence="6" type="primary">lcbA</name>
    <name evidence="6" type="ORF">CBM2634_B120108</name>
</gene>
<dbReference type="RefSeq" id="WP_116384886.1">
    <property type="nucleotide sequence ID" value="NZ_LS483234.1"/>
</dbReference>
<dbReference type="EC" id="2.7.-.-" evidence="6"/>
<keyword evidence="3" id="KW-0270">Exopolysaccharide synthesis</keyword>
<evidence type="ECO:0000256" key="3">
    <source>
        <dbReference type="ARBA" id="ARBA00023169"/>
    </source>
</evidence>
<keyword evidence="2 6" id="KW-0808">Transferase</keyword>
<proteinExistence type="inferred from homology"/>
<dbReference type="Proteomes" id="UP000256805">
    <property type="component" value="Unassembled WGS sequence"/>
</dbReference>
<evidence type="ECO:0000256" key="1">
    <source>
        <dbReference type="ARBA" id="ARBA00007583"/>
    </source>
</evidence>
<evidence type="ECO:0000313" key="7">
    <source>
        <dbReference type="Proteomes" id="UP000256805"/>
    </source>
</evidence>
<feature type="domain" description="Stealth protein CR2 conserved region 2" evidence="4">
    <location>
        <begin position="97"/>
        <end position="199"/>
    </location>
</feature>
<evidence type="ECO:0000256" key="2">
    <source>
        <dbReference type="ARBA" id="ARBA00022679"/>
    </source>
</evidence>